<reference evidence="1 2" key="1">
    <citation type="submission" date="2018-07" db="EMBL/GenBank/DDBJ databases">
        <title>Dyella tabacisoli L4-6T, whole genome shotgun sequence.</title>
        <authorList>
            <person name="Zhou X.-K."/>
            <person name="Li W.-J."/>
            <person name="Duan Y.-Q."/>
        </authorList>
    </citation>
    <scope>NUCLEOTIDE SEQUENCE [LARGE SCALE GENOMIC DNA]</scope>
    <source>
        <strain evidence="1 2">L4-6</strain>
    </source>
</reference>
<proteinExistence type="predicted"/>
<sequence>MKRHIFAVAATLIAPFCFDDARAEDIRVEEEPKSSLTGSVGISSDYMFRGLTQSWGRPVIQGGAEWAAPSGLVAGGSVSGVSEHSYPGGSMELDLYASYGRAVNDDWSWRAGVYGYIYPGANLSKAGLSKRSFNTAEANVAVSWKWFTLKYNRSLTDYFGVDTEQGYRSDSRGLGYFQLDASVPLADDWSVDLHAGHTHYNTTLAQPLPSGAVNPDYSDYGATLKYKFAGHWTASVGVTHATNADFYRNTSSFIQANEFRRAGGTRGFVMLQSAF</sequence>
<evidence type="ECO:0000313" key="1">
    <source>
        <dbReference type="EMBL" id="RDD82859.1"/>
    </source>
</evidence>
<dbReference type="Pfam" id="PF09694">
    <property type="entry name" value="Gcw_chp"/>
    <property type="match status" value="1"/>
</dbReference>
<dbReference type="OrthoDB" id="9793561at2"/>
<gene>
    <name evidence="1" type="ORF">DVJ77_04915</name>
</gene>
<dbReference type="EMBL" id="QQAH01000003">
    <property type="protein sequence ID" value="RDD82859.1"/>
    <property type="molecule type" value="Genomic_DNA"/>
</dbReference>
<dbReference type="RefSeq" id="WP_114844373.1">
    <property type="nucleotide sequence ID" value="NZ_JBHSPE010000001.1"/>
</dbReference>
<name>A0A369UX07_9GAMM</name>
<dbReference type="Proteomes" id="UP000253782">
    <property type="component" value="Unassembled WGS sequence"/>
</dbReference>
<keyword evidence="2" id="KW-1185">Reference proteome</keyword>
<dbReference type="InterPro" id="IPR010239">
    <property type="entry name" value="CHP02001"/>
</dbReference>
<dbReference type="NCBIfam" id="TIGR02001">
    <property type="entry name" value="gcw_chp"/>
    <property type="match status" value="1"/>
</dbReference>
<accession>A0A369UX07</accession>
<dbReference type="AlphaFoldDB" id="A0A369UX07"/>
<protein>
    <submittedName>
        <fullName evidence="1">Uncharacterized protein</fullName>
    </submittedName>
</protein>
<comment type="caution">
    <text evidence="1">The sequence shown here is derived from an EMBL/GenBank/DDBJ whole genome shotgun (WGS) entry which is preliminary data.</text>
</comment>
<organism evidence="1 2">
    <name type="scientific">Dyella tabacisoli</name>
    <dbReference type="NCBI Taxonomy" id="2282381"/>
    <lineage>
        <taxon>Bacteria</taxon>
        <taxon>Pseudomonadati</taxon>
        <taxon>Pseudomonadota</taxon>
        <taxon>Gammaproteobacteria</taxon>
        <taxon>Lysobacterales</taxon>
        <taxon>Rhodanobacteraceae</taxon>
        <taxon>Dyella</taxon>
    </lineage>
</organism>
<evidence type="ECO:0000313" key="2">
    <source>
        <dbReference type="Proteomes" id="UP000253782"/>
    </source>
</evidence>